<keyword evidence="3" id="KW-1185">Reference proteome</keyword>
<evidence type="ECO:0000313" key="2">
    <source>
        <dbReference type="EMBL" id="GGK03253.1"/>
    </source>
</evidence>
<evidence type="ECO:0008006" key="4">
    <source>
        <dbReference type="Google" id="ProtNLM"/>
    </source>
</evidence>
<accession>A0A917PZR4</accession>
<evidence type="ECO:0000256" key="1">
    <source>
        <dbReference type="SAM" id="Phobius"/>
    </source>
</evidence>
<protein>
    <recommendedName>
        <fullName evidence="4">ComG operon protein 7</fullName>
    </recommendedName>
</protein>
<dbReference type="InterPro" id="IPR020372">
    <property type="entry name" value="Competence_ComGG"/>
</dbReference>
<dbReference type="RefSeq" id="WP_188633616.1">
    <property type="nucleotide sequence ID" value="NZ_BMNQ01000047.1"/>
</dbReference>
<dbReference type="Proteomes" id="UP000658382">
    <property type="component" value="Unassembled WGS sequence"/>
</dbReference>
<sequence length="123" mass="14364">MRKILSFTTNQQGFVFPYVLFFIALAFIILTANVNIYQDEIRITQNQTEQLKIETLIQMARGHLKDELADKPDTGTIEYEFPYGDVTAHYVKLHHQTYHLYVTCQTDNGATYQIINQMRLNSE</sequence>
<reference evidence="2" key="1">
    <citation type="journal article" date="2014" name="Int. J. Syst. Evol. Microbiol.">
        <title>Complete genome sequence of Corynebacterium casei LMG S-19264T (=DSM 44701T), isolated from a smear-ripened cheese.</title>
        <authorList>
            <consortium name="US DOE Joint Genome Institute (JGI-PGF)"/>
            <person name="Walter F."/>
            <person name="Albersmeier A."/>
            <person name="Kalinowski J."/>
            <person name="Ruckert C."/>
        </authorList>
    </citation>
    <scope>NUCLEOTIDE SEQUENCE</scope>
    <source>
        <strain evidence="2">JCM 12580</strain>
    </source>
</reference>
<comment type="caution">
    <text evidence="2">The sequence shown here is derived from an EMBL/GenBank/DDBJ whole genome shotgun (WGS) entry which is preliminary data.</text>
</comment>
<gene>
    <name evidence="2" type="ORF">GCM10007063_26830</name>
</gene>
<evidence type="ECO:0000313" key="3">
    <source>
        <dbReference type="Proteomes" id="UP000658382"/>
    </source>
</evidence>
<keyword evidence="1" id="KW-0472">Membrane</keyword>
<dbReference type="AlphaFoldDB" id="A0A917PZR4"/>
<dbReference type="Pfam" id="PF14173">
    <property type="entry name" value="ComGG"/>
    <property type="match status" value="1"/>
</dbReference>
<feature type="transmembrane region" description="Helical" evidence="1">
    <location>
        <begin position="15"/>
        <end position="37"/>
    </location>
</feature>
<name>A0A917PZR4_9BACI</name>
<dbReference type="EMBL" id="BMNQ01000047">
    <property type="protein sequence ID" value="GGK03253.1"/>
    <property type="molecule type" value="Genomic_DNA"/>
</dbReference>
<keyword evidence="1" id="KW-1133">Transmembrane helix</keyword>
<reference evidence="2" key="2">
    <citation type="submission" date="2020-09" db="EMBL/GenBank/DDBJ databases">
        <authorList>
            <person name="Sun Q."/>
            <person name="Ohkuma M."/>
        </authorList>
    </citation>
    <scope>NUCLEOTIDE SEQUENCE</scope>
    <source>
        <strain evidence="2">JCM 12580</strain>
    </source>
</reference>
<keyword evidence="1" id="KW-0812">Transmembrane</keyword>
<proteinExistence type="predicted"/>
<organism evidence="2 3">
    <name type="scientific">Lentibacillus kapialis</name>
    <dbReference type="NCBI Taxonomy" id="340214"/>
    <lineage>
        <taxon>Bacteria</taxon>
        <taxon>Bacillati</taxon>
        <taxon>Bacillota</taxon>
        <taxon>Bacilli</taxon>
        <taxon>Bacillales</taxon>
        <taxon>Bacillaceae</taxon>
        <taxon>Lentibacillus</taxon>
    </lineage>
</organism>